<protein>
    <submittedName>
        <fullName evidence="1">Uncharacterized protein</fullName>
    </submittedName>
</protein>
<reference evidence="2" key="1">
    <citation type="submission" date="2017-02" db="EMBL/GenBank/DDBJ databases">
        <authorList>
            <person name="Varghese N."/>
            <person name="Submissions S."/>
        </authorList>
    </citation>
    <scope>NUCLEOTIDE SEQUENCE [LARGE SCALE GENOMIC DNA]</scope>
    <source>
        <strain evidence="2">DSM 16521</strain>
    </source>
</reference>
<gene>
    <name evidence="1" type="ORF">SAMN02745885_02693</name>
</gene>
<accession>A0A1T4SHV9</accession>
<dbReference type="AlphaFoldDB" id="A0A1T4SHV9"/>
<sequence>MNKEKVALFENILHEVYSHYTNSSDFNGISLTNLMKLFKLNEVEMKNIIKEMLQNNKITSVALH</sequence>
<name>A0A1T4SHV9_9FIRM</name>
<evidence type="ECO:0000313" key="1">
    <source>
        <dbReference type="EMBL" id="SKA27779.1"/>
    </source>
</evidence>
<evidence type="ECO:0000313" key="2">
    <source>
        <dbReference type="Proteomes" id="UP000189933"/>
    </source>
</evidence>
<dbReference type="RefSeq" id="WP_078666642.1">
    <property type="nucleotide sequence ID" value="NZ_FUXM01000058.1"/>
</dbReference>
<proteinExistence type="predicted"/>
<organism evidence="1 2">
    <name type="scientific">Carboxydocella sporoproducens DSM 16521</name>
    <dbReference type="NCBI Taxonomy" id="1121270"/>
    <lineage>
        <taxon>Bacteria</taxon>
        <taxon>Bacillati</taxon>
        <taxon>Bacillota</taxon>
        <taxon>Clostridia</taxon>
        <taxon>Eubacteriales</taxon>
        <taxon>Clostridiales Family XVI. Incertae Sedis</taxon>
        <taxon>Carboxydocella</taxon>
    </lineage>
</organism>
<dbReference type="EMBL" id="FUXM01000058">
    <property type="protein sequence ID" value="SKA27779.1"/>
    <property type="molecule type" value="Genomic_DNA"/>
</dbReference>
<dbReference type="Proteomes" id="UP000189933">
    <property type="component" value="Unassembled WGS sequence"/>
</dbReference>
<keyword evidence="2" id="KW-1185">Reference proteome</keyword>